<proteinExistence type="predicted"/>
<dbReference type="InParanoid" id="A0A1X7TVJ2"/>
<organism evidence="1">
    <name type="scientific">Amphimedon queenslandica</name>
    <name type="common">Sponge</name>
    <dbReference type="NCBI Taxonomy" id="400682"/>
    <lineage>
        <taxon>Eukaryota</taxon>
        <taxon>Metazoa</taxon>
        <taxon>Porifera</taxon>
        <taxon>Demospongiae</taxon>
        <taxon>Heteroscleromorpha</taxon>
        <taxon>Haplosclerida</taxon>
        <taxon>Niphatidae</taxon>
        <taxon>Amphimedon</taxon>
    </lineage>
</organism>
<dbReference type="AlphaFoldDB" id="A0A1X7TVJ2"/>
<dbReference type="EnsemblMetazoa" id="Aqu2.1.19116_001">
    <property type="protein sequence ID" value="Aqu2.1.19116_001"/>
    <property type="gene ID" value="Aqu2.1.19116"/>
</dbReference>
<protein>
    <submittedName>
        <fullName evidence="1">Uncharacterized protein</fullName>
    </submittedName>
</protein>
<evidence type="ECO:0000313" key="1">
    <source>
        <dbReference type="EnsemblMetazoa" id="Aqu2.1.19116_001"/>
    </source>
</evidence>
<name>A0A1X7TVJ2_AMPQE</name>
<sequence length="50" mass="5929">MYVPILKNIKRLCQDKHTLSEFQSSHRGDDNYLRDFCDGTVYKKAQLSHQ</sequence>
<reference evidence="1" key="1">
    <citation type="submission" date="2017-05" db="UniProtKB">
        <authorList>
            <consortium name="EnsemblMetazoa"/>
        </authorList>
    </citation>
    <scope>IDENTIFICATION</scope>
</reference>
<accession>A0A1X7TVJ2</accession>